<dbReference type="SUPFAM" id="SSF88659">
    <property type="entry name" value="Sigma3 and sigma4 domains of RNA polymerase sigma factors"/>
    <property type="match status" value="1"/>
</dbReference>
<accession>A0AAU9DDV1</accession>
<feature type="domain" description="RNA polymerase sigma factor 70 region 4 type 2" evidence="7">
    <location>
        <begin position="126"/>
        <end position="178"/>
    </location>
</feature>
<gene>
    <name evidence="8" type="ORF">FUAX_15020</name>
</gene>
<dbReference type="KEGG" id="fax:FUAX_15020"/>
<dbReference type="AlphaFoldDB" id="A0AAU9DDV1"/>
<dbReference type="GO" id="GO:0006352">
    <property type="term" value="P:DNA-templated transcription initiation"/>
    <property type="evidence" value="ECO:0007669"/>
    <property type="project" value="InterPro"/>
</dbReference>
<dbReference type="InterPro" id="IPR013249">
    <property type="entry name" value="RNA_pol_sigma70_r4_t2"/>
</dbReference>
<dbReference type="Pfam" id="PF04542">
    <property type="entry name" value="Sigma70_r2"/>
    <property type="match status" value="1"/>
</dbReference>
<protein>
    <submittedName>
        <fullName evidence="8">ECF subfamily RNA polymerase sigma factor</fullName>
    </submittedName>
</protein>
<proteinExistence type="inferred from homology"/>
<dbReference type="GO" id="GO:0016987">
    <property type="term" value="F:sigma factor activity"/>
    <property type="evidence" value="ECO:0007669"/>
    <property type="project" value="UniProtKB-KW"/>
</dbReference>
<comment type="similarity">
    <text evidence="1">Belongs to the sigma-70 factor family. ECF subfamily.</text>
</comment>
<keyword evidence="3" id="KW-0731">Sigma factor</keyword>
<dbReference type="NCBIfam" id="TIGR02937">
    <property type="entry name" value="sigma70-ECF"/>
    <property type="match status" value="1"/>
</dbReference>
<evidence type="ECO:0000256" key="4">
    <source>
        <dbReference type="ARBA" id="ARBA00023125"/>
    </source>
</evidence>
<dbReference type="PANTHER" id="PTHR43133">
    <property type="entry name" value="RNA POLYMERASE ECF-TYPE SIGMA FACTO"/>
    <property type="match status" value="1"/>
</dbReference>
<evidence type="ECO:0000256" key="1">
    <source>
        <dbReference type="ARBA" id="ARBA00010641"/>
    </source>
</evidence>
<evidence type="ECO:0000313" key="9">
    <source>
        <dbReference type="Proteomes" id="UP001348817"/>
    </source>
</evidence>
<keyword evidence="4" id="KW-0238">DNA-binding</keyword>
<evidence type="ECO:0000313" key="8">
    <source>
        <dbReference type="EMBL" id="BDD09070.1"/>
    </source>
</evidence>
<dbReference type="GO" id="GO:0003677">
    <property type="term" value="F:DNA binding"/>
    <property type="evidence" value="ECO:0007669"/>
    <property type="project" value="UniProtKB-KW"/>
</dbReference>
<reference evidence="8 9" key="1">
    <citation type="submission" date="2021-12" db="EMBL/GenBank/DDBJ databases">
        <title>Genome sequencing of bacteria with rrn-lacking chromosome and rrn-plasmid.</title>
        <authorList>
            <person name="Anda M."/>
            <person name="Iwasaki W."/>
        </authorList>
    </citation>
    <scope>NUCLEOTIDE SEQUENCE [LARGE SCALE GENOMIC DNA]</scope>
    <source>
        <strain evidence="8 9">DSM 100852</strain>
    </source>
</reference>
<dbReference type="InterPro" id="IPR036388">
    <property type="entry name" value="WH-like_DNA-bd_sf"/>
</dbReference>
<dbReference type="PANTHER" id="PTHR43133:SF8">
    <property type="entry name" value="RNA POLYMERASE SIGMA FACTOR HI_1459-RELATED"/>
    <property type="match status" value="1"/>
</dbReference>
<dbReference type="Pfam" id="PF08281">
    <property type="entry name" value="Sigma70_r4_2"/>
    <property type="match status" value="1"/>
</dbReference>
<dbReference type="CDD" id="cd06171">
    <property type="entry name" value="Sigma70_r4"/>
    <property type="match status" value="1"/>
</dbReference>
<evidence type="ECO:0000256" key="2">
    <source>
        <dbReference type="ARBA" id="ARBA00023015"/>
    </source>
</evidence>
<evidence type="ECO:0000256" key="3">
    <source>
        <dbReference type="ARBA" id="ARBA00023082"/>
    </source>
</evidence>
<dbReference type="Gene3D" id="1.10.10.10">
    <property type="entry name" value="Winged helix-like DNA-binding domain superfamily/Winged helix DNA-binding domain"/>
    <property type="match status" value="1"/>
</dbReference>
<dbReference type="SUPFAM" id="SSF88946">
    <property type="entry name" value="Sigma2 domain of RNA polymerase sigma factors"/>
    <property type="match status" value="1"/>
</dbReference>
<sequence>MLSTTFNKEEEQIIEQAKKDPAHFRELYEKYFGKIFNFIHRKVYDEHLAADITSQVFLSALNSLHKYEHRGFPFSAWLYRIALNEVRQHFRDKKKQMYVFLDEQTLGNLEKDVDLWFDPEDPKDRNILQAAVSGLNEKDAYLLELRFQQELNYRDIGEVLGTNENNIKQRAHRLYKKLRKACETAQSKYA</sequence>
<feature type="domain" description="RNA polymerase sigma-70 region 2" evidence="6">
    <location>
        <begin position="27"/>
        <end position="95"/>
    </location>
</feature>
<dbReference type="Gene3D" id="1.10.1740.10">
    <property type="match status" value="1"/>
</dbReference>
<dbReference type="InterPro" id="IPR039425">
    <property type="entry name" value="RNA_pol_sigma-70-like"/>
</dbReference>
<dbReference type="EMBL" id="AP025314">
    <property type="protein sequence ID" value="BDD09070.1"/>
    <property type="molecule type" value="Genomic_DNA"/>
</dbReference>
<evidence type="ECO:0000259" key="6">
    <source>
        <dbReference type="Pfam" id="PF04542"/>
    </source>
</evidence>
<keyword evidence="2" id="KW-0805">Transcription regulation</keyword>
<organism evidence="8 9">
    <name type="scientific">Fulvitalea axinellae</name>
    <dbReference type="NCBI Taxonomy" id="1182444"/>
    <lineage>
        <taxon>Bacteria</taxon>
        <taxon>Pseudomonadati</taxon>
        <taxon>Bacteroidota</taxon>
        <taxon>Cytophagia</taxon>
        <taxon>Cytophagales</taxon>
        <taxon>Persicobacteraceae</taxon>
        <taxon>Fulvitalea</taxon>
    </lineage>
</organism>
<name>A0AAU9DDV1_9BACT</name>
<evidence type="ECO:0000259" key="7">
    <source>
        <dbReference type="Pfam" id="PF08281"/>
    </source>
</evidence>
<dbReference type="InterPro" id="IPR013325">
    <property type="entry name" value="RNA_pol_sigma_r2"/>
</dbReference>
<keyword evidence="5" id="KW-0804">Transcription</keyword>
<keyword evidence="9" id="KW-1185">Reference proteome</keyword>
<dbReference type="InterPro" id="IPR014284">
    <property type="entry name" value="RNA_pol_sigma-70_dom"/>
</dbReference>
<dbReference type="Proteomes" id="UP001348817">
    <property type="component" value="Chromosome"/>
</dbReference>
<dbReference type="RefSeq" id="WP_338394289.1">
    <property type="nucleotide sequence ID" value="NZ_AP025314.1"/>
</dbReference>
<dbReference type="InterPro" id="IPR013324">
    <property type="entry name" value="RNA_pol_sigma_r3/r4-like"/>
</dbReference>
<evidence type="ECO:0000256" key="5">
    <source>
        <dbReference type="ARBA" id="ARBA00023163"/>
    </source>
</evidence>
<dbReference type="InterPro" id="IPR007627">
    <property type="entry name" value="RNA_pol_sigma70_r2"/>
</dbReference>